<keyword evidence="8" id="KW-1185">Reference proteome</keyword>
<dbReference type="PANTHER" id="PTHR30419:SF2">
    <property type="entry name" value="LYSR FAMILY TRANSCRIPTIONAL REGULATOR"/>
    <property type="match status" value="1"/>
</dbReference>
<evidence type="ECO:0000313" key="7">
    <source>
        <dbReference type="EMBL" id="MBB4567755.1"/>
    </source>
</evidence>
<dbReference type="GO" id="GO:0003700">
    <property type="term" value="F:DNA-binding transcription factor activity"/>
    <property type="evidence" value="ECO:0007669"/>
    <property type="project" value="InterPro"/>
</dbReference>
<feature type="domain" description="HTH lysR-type" evidence="6">
    <location>
        <begin position="9"/>
        <end position="66"/>
    </location>
</feature>
<dbReference type="Proteomes" id="UP000543836">
    <property type="component" value="Unassembled WGS sequence"/>
</dbReference>
<protein>
    <submittedName>
        <fullName evidence="7">DNA-binding transcriptional LysR family regulator</fullName>
    </submittedName>
</protein>
<feature type="region of interest" description="Disordered" evidence="5">
    <location>
        <begin position="301"/>
        <end position="330"/>
    </location>
</feature>
<sequence length="330" mass="35769">MIAFRSMRFDLTDLRLFLLVVEAGSITHGAARANLALPSASERLRGMEELCGLRLLERGRRGIAPTAAGEALAHHARIILRQIDHMQGELGVYAKGLKGNIRLLANTAAITEFLPEALAPYLSTRPHIDIDLNERLSSEIVKAVAGGLAEIGIISDAVDAGNLQLLPFAIDRLVLVVPADHPLASAKALAFAEIVKQEFVGLTIGSPLQEHIDEHAARAGHPLKFRVRMRTFEGICRLAANGVGIGIVPETAAKRWCRSMPIRSIRLVDDWATRRLLLCMRAIEELSPFARDLVEHLKTVAEGKPGSQPELSAFPATAAARKPLTAPQGE</sequence>
<dbReference type="AlphaFoldDB" id="A0A7W6ZSK1"/>
<dbReference type="SUPFAM" id="SSF46785">
    <property type="entry name" value="Winged helix' DNA-binding domain"/>
    <property type="match status" value="1"/>
</dbReference>
<name>A0A7W6ZSK1_9HYPH</name>
<dbReference type="GO" id="GO:0003677">
    <property type="term" value="F:DNA binding"/>
    <property type="evidence" value="ECO:0007669"/>
    <property type="project" value="UniProtKB-KW"/>
</dbReference>
<comment type="similarity">
    <text evidence="1">Belongs to the LysR transcriptional regulatory family.</text>
</comment>
<dbReference type="InterPro" id="IPR005119">
    <property type="entry name" value="LysR_subst-bd"/>
</dbReference>
<evidence type="ECO:0000256" key="4">
    <source>
        <dbReference type="ARBA" id="ARBA00023163"/>
    </source>
</evidence>
<dbReference type="PANTHER" id="PTHR30419">
    <property type="entry name" value="HTH-TYPE TRANSCRIPTIONAL REGULATOR YBHD"/>
    <property type="match status" value="1"/>
</dbReference>
<proteinExistence type="inferred from homology"/>
<reference evidence="7 8" key="1">
    <citation type="submission" date="2020-08" db="EMBL/GenBank/DDBJ databases">
        <title>Genomic Encyclopedia of Type Strains, Phase IV (KMG-V): Genome sequencing to study the core and pangenomes of soil and plant-associated prokaryotes.</title>
        <authorList>
            <person name="Whitman W."/>
        </authorList>
    </citation>
    <scope>NUCLEOTIDE SEQUENCE [LARGE SCALE GENOMIC DNA]</scope>
    <source>
        <strain evidence="7 8">SEMIA 492</strain>
    </source>
</reference>
<dbReference type="Gene3D" id="3.40.190.290">
    <property type="match status" value="1"/>
</dbReference>
<evidence type="ECO:0000256" key="3">
    <source>
        <dbReference type="ARBA" id="ARBA00023125"/>
    </source>
</evidence>
<dbReference type="CDD" id="cd08421">
    <property type="entry name" value="PBP2_LTTR_like_1"/>
    <property type="match status" value="1"/>
</dbReference>
<dbReference type="InterPro" id="IPR050950">
    <property type="entry name" value="HTH-type_LysR_regulators"/>
</dbReference>
<evidence type="ECO:0000256" key="2">
    <source>
        <dbReference type="ARBA" id="ARBA00023015"/>
    </source>
</evidence>
<gene>
    <name evidence="7" type="ORF">GGE60_001858</name>
</gene>
<dbReference type="SUPFAM" id="SSF53850">
    <property type="entry name" value="Periplasmic binding protein-like II"/>
    <property type="match status" value="1"/>
</dbReference>
<dbReference type="InterPro" id="IPR000847">
    <property type="entry name" value="LysR_HTH_N"/>
</dbReference>
<dbReference type="PROSITE" id="PS50931">
    <property type="entry name" value="HTH_LYSR"/>
    <property type="match status" value="1"/>
</dbReference>
<dbReference type="Gene3D" id="1.10.10.10">
    <property type="entry name" value="Winged helix-like DNA-binding domain superfamily/Winged helix DNA-binding domain"/>
    <property type="match status" value="1"/>
</dbReference>
<keyword evidence="4" id="KW-0804">Transcription</keyword>
<dbReference type="InterPro" id="IPR036390">
    <property type="entry name" value="WH_DNA-bd_sf"/>
</dbReference>
<dbReference type="GO" id="GO:0005829">
    <property type="term" value="C:cytosol"/>
    <property type="evidence" value="ECO:0007669"/>
    <property type="project" value="TreeGrafter"/>
</dbReference>
<dbReference type="Pfam" id="PF03466">
    <property type="entry name" value="LysR_substrate"/>
    <property type="match status" value="1"/>
</dbReference>
<evidence type="ECO:0000259" key="6">
    <source>
        <dbReference type="PROSITE" id="PS50931"/>
    </source>
</evidence>
<evidence type="ECO:0000256" key="1">
    <source>
        <dbReference type="ARBA" id="ARBA00009437"/>
    </source>
</evidence>
<dbReference type="EMBL" id="JACIIG010000003">
    <property type="protein sequence ID" value="MBB4567755.1"/>
    <property type="molecule type" value="Genomic_DNA"/>
</dbReference>
<organism evidence="7 8">
    <name type="scientific">Rhizobium leucaenae</name>
    <dbReference type="NCBI Taxonomy" id="29450"/>
    <lineage>
        <taxon>Bacteria</taxon>
        <taxon>Pseudomonadati</taxon>
        <taxon>Pseudomonadota</taxon>
        <taxon>Alphaproteobacteria</taxon>
        <taxon>Hyphomicrobiales</taxon>
        <taxon>Rhizobiaceae</taxon>
        <taxon>Rhizobium/Agrobacterium group</taxon>
        <taxon>Rhizobium</taxon>
    </lineage>
</organism>
<keyword evidence="2" id="KW-0805">Transcription regulation</keyword>
<accession>A0A7W6ZSK1</accession>
<evidence type="ECO:0000256" key="5">
    <source>
        <dbReference type="SAM" id="MobiDB-lite"/>
    </source>
</evidence>
<keyword evidence="3 7" id="KW-0238">DNA-binding</keyword>
<dbReference type="Pfam" id="PF00126">
    <property type="entry name" value="HTH_1"/>
    <property type="match status" value="1"/>
</dbReference>
<evidence type="ECO:0000313" key="8">
    <source>
        <dbReference type="Proteomes" id="UP000543836"/>
    </source>
</evidence>
<dbReference type="InterPro" id="IPR036388">
    <property type="entry name" value="WH-like_DNA-bd_sf"/>
</dbReference>
<comment type="caution">
    <text evidence="7">The sequence shown here is derived from an EMBL/GenBank/DDBJ whole genome shotgun (WGS) entry which is preliminary data.</text>
</comment>